<dbReference type="SUPFAM" id="SSF100950">
    <property type="entry name" value="NagB/RpiA/CoA transferase-like"/>
    <property type="match status" value="1"/>
</dbReference>
<dbReference type="Gene3D" id="3.40.50.1360">
    <property type="match status" value="1"/>
</dbReference>
<dbReference type="PANTHER" id="PTHR11934">
    <property type="entry name" value="RIBOSE-5-PHOSPHATE ISOMERASE"/>
    <property type="match status" value="1"/>
</dbReference>
<dbReference type="PANTHER" id="PTHR11934:SF0">
    <property type="entry name" value="RIBOSE-5-PHOSPHATE ISOMERASE"/>
    <property type="match status" value="1"/>
</dbReference>
<evidence type="ECO:0000313" key="3">
    <source>
        <dbReference type="EMBL" id="NCD68437.1"/>
    </source>
</evidence>
<proteinExistence type="predicted"/>
<dbReference type="GO" id="GO:0009052">
    <property type="term" value="P:pentose-phosphate shunt, non-oxidative branch"/>
    <property type="evidence" value="ECO:0007669"/>
    <property type="project" value="InterPro"/>
</dbReference>
<comment type="caution">
    <text evidence="3">The sequence shown here is derived from an EMBL/GenBank/DDBJ whole genome shotgun (WGS) entry which is preliminary data.</text>
</comment>
<keyword evidence="4" id="KW-1185">Reference proteome</keyword>
<reference evidence="3" key="1">
    <citation type="submission" date="2020-01" db="EMBL/GenBank/DDBJ databases">
        <authorList>
            <person name="Seo Y.L."/>
        </authorList>
    </citation>
    <scope>NUCLEOTIDE SEQUENCE</scope>
    <source>
        <strain evidence="3">R11</strain>
    </source>
</reference>
<accession>A0A966DSN5</accession>
<dbReference type="AlphaFoldDB" id="A0A966DSN5"/>
<evidence type="ECO:0000313" key="4">
    <source>
        <dbReference type="Proteomes" id="UP000638732"/>
    </source>
</evidence>
<dbReference type="Gene3D" id="3.30.70.260">
    <property type="match status" value="1"/>
</dbReference>
<organism evidence="3 4">
    <name type="scientific">Mucilaginibacter agri</name>
    <dbReference type="NCBI Taxonomy" id="2695265"/>
    <lineage>
        <taxon>Bacteria</taxon>
        <taxon>Pseudomonadati</taxon>
        <taxon>Bacteroidota</taxon>
        <taxon>Sphingobacteriia</taxon>
        <taxon>Sphingobacteriales</taxon>
        <taxon>Sphingobacteriaceae</taxon>
        <taxon>Mucilaginibacter</taxon>
    </lineage>
</organism>
<reference evidence="3" key="2">
    <citation type="submission" date="2020-10" db="EMBL/GenBank/DDBJ databases">
        <title>Mucilaginibacter sp. nov., isolated from soil.</title>
        <authorList>
            <person name="Jeon C.O."/>
        </authorList>
    </citation>
    <scope>NUCLEOTIDE SEQUENCE</scope>
    <source>
        <strain evidence="3">R11</strain>
    </source>
</reference>
<dbReference type="Pfam" id="PF06026">
    <property type="entry name" value="Rib_5-P_isom_A"/>
    <property type="match status" value="1"/>
</dbReference>
<evidence type="ECO:0000256" key="1">
    <source>
        <dbReference type="ARBA" id="ARBA00023235"/>
    </source>
</evidence>
<dbReference type="EMBL" id="WWEO01000038">
    <property type="protein sequence ID" value="NCD68437.1"/>
    <property type="molecule type" value="Genomic_DNA"/>
</dbReference>
<dbReference type="SUPFAM" id="SSF75445">
    <property type="entry name" value="D-ribose-5-phosphate isomerase (RpiA), lid domain"/>
    <property type="match status" value="1"/>
</dbReference>
<dbReference type="GO" id="GO:0004751">
    <property type="term" value="F:ribose-5-phosphate isomerase activity"/>
    <property type="evidence" value="ECO:0007669"/>
    <property type="project" value="UniProtKB-UniRule"/>
</dbReference>
<dbReference type="RefSeq" id="WP_166584464.1">
    <property type="nucleotide sequence ID" value="NZ_WWEO01000038.1"/>
</dbReference>
<dbReference type="InterPro" id="IPR037171">
    <property type="entry name" value="NagB/RpiA_transferase-like"/>
</dbReference>
<dbReference type="GO" id="GO:0006014">
    <property type="term" value="P:D-ribose metabolic process"/>
    <property type="evidence" value="ECO:0007669"/>
    <property type="project" value="TreeGrafter"/>
</dbReference>
<dbReference type="NCBIfam" id="TIGR00021">
    <property type="entry name" value="rpiA"/>
    <property type="match status" value="1"/>
</dbReference>
<dbReference type="Proteomes" id="UP000638732">
    <property type="component" value="Unassembled WGS sequence"/>
</dbReference>
<sequence>MANYKQDAAKACLQFLKPLQVIGLGAGATIAYLVDFIAGDVELANSITFVSSSFQTRLNLEQKGLKVKMASQLYAIDIYFDGCDQFDAELNALKSGGGIHTSEKILASTAKEFILIGDESKFVPDLDHTYPVVIEILPEALNIVTVKIEDDFPLATVNLRSGKEKDGAVISDNGNLLANVKFDELPDIAELNTYFKMMPGIVDHSLFYQMATKAVVAGEHGVRVITPQRF</sequence>
<gene>
    <name evidence="3" type="primary">rpiA</name>
    <name evidence="3" type="ORF">GSY63_03625</name>
</gene>
<dbReference type="EC" id="5.3.1.6" evidence="2"/>
<dbReference type="InterPro" id="IPR004788">
    <property type="entry name" value="Ribose5P_isomerase_type_A"/>
</dbReference>
<name>A0A966DSN5_9SPHI</name>
<dbReference type="CDD" id="cd01398">
    <property type="entry name" value="RPI_A"/>
    <property type="match status" value="1"/>
</dbReference>
<dbReference type="GO" id="GO:0005829">
    <property type="term" value="C:cytosol"/>
    <property type="evidence" value="ECO:0007669"/>
    <property type="project" value="TreeGrafter"/>
</dbReference>
<keyword evidence="1 3" id="KW-0413">Isomerase</keyword>
<evidence type="ECO:0000256" key="2">
    <source>
        <dbReference type="NCBIfam" id="TIGR00021"/>
    </source>
</evidence>
<protein>
    <recommendedName>
        <fullName evidence="2">Ribose 5-phosphate isomerase A</fullName>
        <ecNumber evidence="2">5.3.1.6</ecNumber>
    </recommendedName>
</protein>